<name>G5J826_CROWT</name>
<protein>
    <recommendedName>
        <fullName evidence="4">Prevent host death protein, Phd antitoxin</fullName>
    </recommendedName>
</protein>
<accession>G5J826</accession>
<dbReference type="GO" id="GO:0006355">
    <property type="term" value="P:regulation of DNA-templated transcription"/>
    <property type="evidence" value="ECO:0007669"/>
    <property type="project" value="InterPro"/>
</dbReference>
<dbReference type="PATRIC" id="fig|423471.3.peg.3393"/>
<comment type="caution">
    <text evidence="2">The sequence shown here is derived from an EMBL/GenBank/DDBJ whole genome shotgun (WGS) entry which is preliminary data.</text>
</comment>
<evidence type="ECO:0000256" key="1">
    <source>
        <dbReference type="SAM" id="Coils"/>
    </source>
</evidence>
<evidence type="ECO:0008006" key="4">
    <source>
        <dbReference type="Google" id="ProtNLM"/>
    </source>
</evidence>
<feature type="coiled-coil region" evidence="1">
    <location>
        <begin position="60"/>
        <end position="87"/>
    </location>
</feature>
<sequence length="91" mass="10815">MTIILDDIKPEILEELQNQATYHGRTLIEEIKFILTNEVKKNRTNIRYNAWGKPVTKESIENTINEMKALRKNIAIDQSNIREMREQGRRF</sequence>
<dbReference type="EMBL" id="AESD01000534">
    <property type="protein sequence ID" value="EHJ11663.1"/>
    <property type="molecule type" value="Genomic_DNA"/>
</dbReference>
<proteinExistence type="predicted"/>
<dbReference type="SUPFAM" id="SSF47598">
    <property type="entry name" value="Ribbon-helix-helix"/>
    <property type="match status" value="1"/>
</dbReference>
<reference evidence="2 3" key="1">
    <citation type="journal article" date="2011" name="Front. Microbiol.">
        <title>Two Strains of Crocosphaera watsonii with Highly Conserved Genomes are Distinguished by Strain-Specific Features.</title>
        <authorList>
            <person name="Bench S.R."/>
            <person name="Ilikchyan I.N."/>
            <person name="Tripp H.J."/>
            <person name="Zehr J.P."/>
        </authorList>
    </citation>
    <scope>NUCLEOTIDE SEQUENCE [LARGE SCALE GENOMIC DNA]</scope>
    <source>
        <strain evidence="2 3">WH 0003</strain>
    </source>
</reference>
<keyword evidence="1" id="KW-0175">Coiled coil</keyword>
<organism evidence="2 3">
    <name type="scientific">Crocosphaera watsonii WH 0003</name>
    <dbReference type="NCBI Taxonomy" id="423471"/>
    <lineage>
        <taxon>Bacteria</taxon>
        <taxon>Bacillati</taxon>
        <taxon>Cyanobacteriota</taxon>
        <taxon>Cyanophyceae</taxon>
        <taxon>Oscillatoriophycideae</taxon>
        <taxon>Chroococcales</taxon>
        <taxon>Aphanothecaceae</taxon>
        <taxon>Crocosphaera</taxon>
    </lineage>
</organism>
<dbReference type="InterPro" id="IPR010985">
    <property type="entry name" value="Ribbon_hlx_hlx"/>
</dbReference>
<dbReference type="GeneID" id="88767134"/>
<evidence type="ECO:0000313" key="2">
    <source>
        <dbReference type="EMBL" id="EHJ11663.1"/>
    </source>
</evidence>
<dbReference type="RefSeq" id="WP_007311628.1">
    <property type="nucleotide sequence ID" value="NZ_AESD01000534.1"/>
</dbReference>
<gene>
    <name evidence="2" type="ORF">CWATWH0003_3611</name>
</gene>
<dbReference type="AlphaFoldDB" id="G5J826"/>
<dbReference type="Proteomes" id="UP000003477">
    <property type="component" value="Unassembled WGS sequence"/>
</dbReference>
<evidence type="ECO:0000313" key="3">
    <source>
        <dbReference type="Proteomes" id="UP000003477"/>
    </source>
</evidence>